<feature type="region of interest" description="Disordered" evidence="10">
    <location>
        <begin position="388"/>
        <end position="418"/>
    </location>
</feature>
<feature type="region of interest" description="Disordered" evidence="10">
    <location>
        <begin position="584"/>
        <end position="604"/>
    </location>
</feature>
<evidence type="ECO:0000256" key="4">
    <source>
        <dbReference type="ARBA" id="ARBA00022771"/>
    </source>
</evidence>
<dbReference type="Proteomes" id="UP001652741">
    <property type="component" value="Chromosome ssa06"/>
</dbReference>
<dbReference type="GO" id="GO:0005634">
    <property type="term" value="C:nucleus"/>
    <property type="evidence" value="ECO:0007669"/>
    <property type="project" value="UniProtKB-SubCell"/>
</dbReference>
<evidence type="ECO:0000256" key="1">
    <source>
        <dbReference type="ARBA" id="ARBA00004123"/>
    </source>
</evidence>
<feature type="domain" description="C2H2-type" evidence="11">
    <location>
        <begin position="1121"/>
        <end position="1144"/>
    </location>
</feature>
<feature type="domain" description="C2H2-type" evidence="11">
    <location>
        <begin position="1093"/>
        <end position="1120"/>
    </location>
</feature>
<dbReference type="STRING" id="8030.ENSSSAP00000010386"/>
<keyword evidence="12" id="KW-1185">Reference proteome</keyword>
<dbReference type="GO" id="GO:0001228">
    <property type="term" value="F:DNA-binding transcription activator activity, RNA polymerase II-specific"/>
    <property type="evidence" value="ECO:0007669"/>
    <property type="project" value="TreeGrafter"/>
</dbReference>
<keyword evidence="3" id="KW-0677">Repeat</keyword>
<feature type="domain" description="C2H2-type" evidence="11">
    <location>
        <begin position="1059"/>
        <end position="1088"/>
    </location>
</feature>
<dbReference type="InterPro" id="IPR036236">
    <property type="entry name" value="Znf_C2H2_sf"/>
</dbReference>
<dbReference type="GeneID" id="106608172"/>
<evidence type="ECO:0000256" key="5">
    <source>
        <dbReference type="ARBA" id="ARBA00022833"/>
    </source>
</evidence>
<gene>
    <name evidence="13 14" type="primary">LOC106608172</name>
</gene>
<dbReference type="GO" id="GO:0008270">
    <property type="term" value="F:zinc ion binding"/>
    <property type="evidence" value="ECO:0007669"/>
    <property type="project" value="UniProtKB-KW"/>
</dbReference>
<reference evidence="13 14" key="1">
    <citation type="submission" date="2025-05" db="UniProtKB">
        <authorList>
            <consortium name="RefSeq"/>
        </authorList>
    </citation>
    <scope>IDENTIFICATION</scope>
</reference>
<protein>
    <submittedName>
        <fullName evidence="13 14">Zinc finger protein 770</fullName>
    </submittedName>
</protein>
<feature type="domain" description="C2H2-type" evidence="11">
    <location>
        <begin position="424"/>
        <end position="451"/>
    </location>
</feature>
<evidence type="ECO:0000259" key="11">
    <source>
        <dbReference type="PROSITE" id="PS50157"/>
    </source>
</evidence>
<name>A0A1S3SAR1_SALSA</name>
<feature type="region of interest" description="Disordered" evidence="10">
    <location>
        <begin position="679"/>
        <end position="760"/>
    </location>
</feature>
<comment type="subcellular location">
    <subcellularLocation>
        <location evidence="1">Nucleus</location>
    </subcellularLocation>
</comment>
<evidence type="ECO:0000256" key="9">
    <source>
        <dbReference type="PROSITE-ProRule" id="PRU00042"/>
    </source>
</evidence>
<accession>A0A1S3SAR1</accession>
<feature type="region of interest" description="Disordered" evidence="10">
    <location>
        <begin position="173"/>
        <end position="211"/>
    </location>
</feature>
<keyword evidence="6" id="KW-0805">Transcription regulation</keyword>
<evidence type="ECO:0000256" key="3">
    <source>
        <dbReference type="ARBA" id="ARBA00022737"/>
    </source>
</evidence>
<dbReference type="RefSeq" id="XP_014061429.2">
    <property type="nucleotide sequence ID" value="XM_014205954.2"/>
</dbReference>
<evidence type="ECO:0000256" key="10">
    <source>
        <dbReference type="SAM" id="MobiDB-lite"/>
    </source>
</evidence>
<dbReference type="PROSITE" id="PS00028">
    <property type="entry name" value="ZINC_FINGER_C2H2_1"/>
    <property type="match status" value="14"/>
</dbReference>
<feature type="domain" description="C2H2-type" evidence="11">
    <location>
        <begin position="663"/>
        <end position="690"/>
    </location>
</feature>
<feature type="region of interest" description="Disordered" evidence="10">
    <location>
        <begin position="861"/>
        <end position="913"/>
    </location>
</feature>
<feature type="domain" description="C2H2-type" evidence="11">
    <location>
        <begin position="223"/>
        <end position="250"/>
    </location>
</feature>
<evidence type="ECO:0000256" key="7">
    <source>
        <dbReference type="ARBA" id="ARBA00023163"/>
    </source>
</evidence>
<feature type="domain" description="C2H2-type" evidence="11">
    <location>
        <begin position="452"/>
        <end position="479"/>
    </location>
</feature>
<feature type="domain" description="C2H2-type" evidence="11">
    <location>
        <begin position="251"/>
        <end position="278"/>
    </location>
</feature>
<dbReference type="PANTHER" id="PTHR24394:SF48">
    <property type="entry name" value="ZINC FINGER PROTEIN 771"/>
    <property type="match status" value="1"/>
</dbReference>
<evidence type="ECO:0000256" key="6">
    <source>
        <dbReference type="ARBA" id="ARBA00023015"/>
    </source>
</evidence>
<evidence type="ECO:0000313" key="14">
    <source>
        <dbReference type="RefSeq" id="XP_014061431.2"/>
    </source>
</evidence>
<dbReference type="RefSeq" id="XP_014061431.2">
    <property type="nucleotide sequence ID" value="XM_014205956.2"/>
</dbReference>
<feature type="compositionally biased region" description="Polar residues" evidence="10">
    <location>
        <begin position="590"/>
        <end position="604"/>
    </location>
</feature>
<proteinExistence type="predicted"/>
<keyword evidence="2" id="KW-0479">Metal-binding</keyword>
<feature type="compositionally biased region" description="Polar residues" evidence="10">
    <location>
        <begin position="739"/>
        <end position="752"/>
    </location>
</feature>
<feature type="domain" description="C2H2-type" evidence="11">
    <location>
        <begin position="795"/>
        <end position="822"/>
    </location>
</feature>
<feature type="domain" description="C2H2-type" evidence="11">
    <location>
        <begin position="298"/>
        <end position="325"/>
    </location>
</feature>
<evidence type="ECO:0000256" key="2">
    <source>
        <dbReference type="ARBA" id="ARBA00022723"/>
    </source>
</evidence>
<keyword evidence="4 9" id="KW-0863">Zinc-finger</keyword>
<keyword evidence="7" id="KW-0804">Transcription</keyword>
<dbReference type="KEGG" id="sasa:106608172"/>
<feature type="domain" description="C2H2-type" evidence="11">
    <location>
        <begin position="635"/>
        <end position="662"/>
    </location>
</feature>
<dbReference type="AlphaFoldDB" id="A0A1S3SAR1"/>
<dbReference type="InterPro" id="IPR013087">
    <property type="entry name" value="Znf_C2H2_type"/>
</dbReference>
<evidence type="ECO:0000313" key="12">
    <source>
        <dbReference type="Proteomes" id="UP001652741"/>
    </source>
</evidence>
<organism evidence="12 14">
    <name type="scientific">Salmo salar</name>
    <name type="common">Atlantic salmon</name>
    <dbReference type="NCBI Taxonomy" id="8030"/>
    <lineage>
        <taxon>Eukaryota</taxon>
        <taxon>Metazoa</taxon>
        <taxon>Chordata</taxon>
        <taxon>Craniata</taxon>
        <taxon>Vertebrata</taxon>
        <taxon>Euteleostomi</taxon>
        <taxon>Actinopterygii</taxon>
        <taxon>Neopterygii</taxon>
        <taxon>Teleostei</taxon>
        <taxon>Protacanthopterygii</taxon>
        <taxon>Salmoniformes</taxon>
        <taxon>Salmonidae</taxon>
        <taxon>Salmoninae</taxon>
        <taxon>Salmo</taxon>
    </lineage>
</organism>
<feature type="domain" description="C2H2-type" evidence="11">
    <location>
        <begin position="65"/>
        <end position="92"/>
    </location>
</feature>
<feature type="compositionally biased region" description="Polar residues" evidence="10">
    <location>
        <begin position="864"/>
        <end position="895"/>
    </location>
</feature>
<dbReference type="SMART" id="SM00355">
    <property type="entry name" value="ZnF_C2H2"/>
    <property type="match status" value="14"/>
</dbReference>
<evidence type="ECO:0000256" key="8">
    <source>
        <dbReference type="ARBA" id="ARBA00023242"/>
    </source>
</evidence>
<dbReference type="PaxDb" id="8030-ENSSSAP00000010386"/>
<evidence type="ECO:0000313" key="13">
    <source>
        <dbReference type="RefSeq" id="XP_014061429.2"/>
    </source>
</evidence>
<dbReference type="PANTHER" id="PTHR24394">
    <property type="entry name" value="ZINC FINGER PROTEIN"/>
    <property type="match status" value="1"/>
</dbReference>
<dbReference type="SUPFAM" id="SSF57667">
    <property type="entry name" value="beta-beta-alpha zinc fingers"/>
    <property type="match status" value="7"/>
</dbReference>
<dbReference type="Pfam" id="PF00096">
    <property type="entry name" value="zf-C2H2"/>
    <property type="match status" value="7"/>
</dbReference>
<sequence length="1144" mass="130064">MCHGGTRMMLVDTMLSRQHGPQEAFGVMEKTPQGRNYQCVTCLKCFSAPSKLQRHILSHTGQRPFGCHLCEKAFRQLAHLKLHLNTHLYPKRTEQKKMNVKSSLHPSGYENTPPLKLDNSKACLQTGSLDPVGAEDTLEVDIRPTAPVHIIEENSLCSSRCIAELYPPHSEVERFEKQHTEEEPIRDHDDWSEPEKQTLDEDRSSRDETVDKHTKIIENSNSHKCPECFKCFSAPSKLKRHCLIHTGQKPFQCYLCRRAFRQLAHLKVHYSIHSGVAKSRSLKSFSQPQRSKPWPRNYPCNICGRRFKQKRHLIVHQRTHQDPDTAVHPDKLDNTSKACLPTHTDHASQVDFSNSENAIVYNTELNEKSQIHVVEGLDSLSEEWHNSAKHASQDIDLTRSSDRNNKPSVSNRTDRTNTGKVRENQCMLCLKKFDYPSKLSRHLLVHMDIKPFGCTVCSKSFRQLCHLQNHMKAHHVKSDNVLKSVEDAPDQPGVILLKDESVSEMRRNQSEHLDQVSQPQEGSRDISDVGCFLSQYVLPVRPTLSHCSTDSLYNYGAQQPTWNPSRKLLPGLDCDTVNRKSAAEPVSLRQGHNTDYTNTSDVFESTPTHQSLVGISKQRSCIFQNKPTIHGRGRYCCPICSKRFDAPSKLQRHSLIHTGQRSYQCPTCLKTFRQKAHLKVHQSVHEQRKEAKPSTSHSEDRETKSFSRPKRTPSSNEKDIVFCNRSQKTTRDSDVSAVLPTQSDCPLTNNDNSPPPPSVAPRKLGGYQCMACLKKFDYPSKLSRHLLVHMGIKPFRCAVCSKSFRQLCHLQSHMKVHNSKTTLHEDGQQRNINLAQLDNIPPEAGVVSEGHIFAASLHPDEPGPSQTFGNNIQNSNGGESLSHYCSTESTNQSTEIIRKNETTPTPEQSEDIKSMKSENNCLVEQKCISPPQLTKSTWNIAEEKHVDKFPSDEYYGQQNHPLIPNWLNPYPYHQETANNKQTYPIATHRLPYLEEPGPSHSDQPEIPVDVNHKLNLYQCPLESPSTNSQYGAKEEERLEVGLRSEFNVTYKSEPPNDLHGCPDCSQCFTTKGKLNHHRCSPRHSAEERQASSYRCAICFKSFEAPSKLKRHYVIHTGQRPFQCTVCGKSFTQAGHLKTHLQTHR</sequence>
<dbReference type="Gene3D" id="3.30.160.60">
    <property type="entry name" value="Classic Zinc Finger"/>
    <property type="match status" value="13"/>
</dbReference>
<dbReference type="PROSITE" id="PS50157">
    <property type="entry name" value="ZINC_FINGER_C2H2_2"/>
    <property type="match status" value="14"/>
</dbReference>
<dbReference type="Bgee" id="ENSSSAG00000005162">
    <property type="expression patterns" value="Expressed in pharyngeal gill and 23 other cell types or tissues"/>
</dbReference>
<dbReference type="GO" id="GO:0000978">
    <property type="term" value="F:RNA polymerase II cis-regulatory region sequence-specific DNA binding"/>
    <property type="evidence" value="ECO:0007669"/>
    <property type="project" value="TreeGrafter"/>
</dbReference>
<feature type="domain" description="C2H2-type" evidence="11">
    <location>
        <begin position="37"/>
        <end position="64"/>
    </location>
</feature>
<keyword evidence="5" id="KW-0862">Zinc</keyword>
<feature type="compositionally biased region" description="Basic and acidic residues" evidence="10">
    <location>
        <begin position="388"/>
        <end position="405"/>
    </location>
</feature>
<feature type="compositionally biased region" description="Basic and acidic residues" evidence="10">
    <location>
        <begin position="683"/>
        <end position="705"/>
    </location>
</feature>
<feature type="domain" description="C2H2-type" evidence="11">
    <location>
        <begin position="767"/>
        <end position="794"/>
    </location>
</feature>
<keyword evidence="8" id="KW-0539">Nucleus</keyword>